<dbReference type="Gene3D" id="3.40.190.10">
    <property type="entry name" value="Periplasmic binding protein-like II"/>
    <property type="match status" value="1"/>
</dbReference>
<evidence type="ECO:0000256" key="3">
    <source>
        <dbReference type="ARBA" id="ARBA00022729"/>
    </source>
</evidence>
<dbReference type="Gene3D" id="3.90.76.10">
    <property type="entry name" value="Dipeptide-binding Protein, Domain 1"/>
    <property type="match status" value="1"/>
</dbReference>
<dbReference type="GO" id="GO:1904680">
    <property type="term" value="F:peptide transmembrane transporter activity"/>
    <property type="evidence" value="ECO:0007669"/>
    <property type="project" value="TreeGrafter"/>
</dbReference>
<evidence type="ECO:0000259" key="4">
    <source>
        <dbReference type="Pfam" id="PF00496"/>
    </source>
</evidence>
<evidence type="ECO:0000313" key="6">
    <source>
        <dbReference type="Proteomes" id="UP000005583"/>
    </source>
</evidence>
<gene>
    <name evidence="5" type="ORF">HMPREF0548_1105</name>
</gene>
<dbReference type="InterPro" id="IPR039424">
    <property type="entry name" value="SBP_5"/>
</dbReference>
<dbReference type="InterPro" id="IPR030678">
    <property type="entry name" value="Peptide/Ni-bd"/>
</dbReference>
<keyword evidence="3" id="KW-0732">Signal</keyword>
<dbReference type="SUPFAM" id="SSF53850">
    <property type="entry name" value="Periplasmic binding protein-like II"/>
    <property type="match status" value="1"/>
</dbReference>
<dbReference type="PANTHER" id="PTHR30290">
    <property type="entry name" value="PERIPLASMIC BINDING COMPONENT OF ABC TRANSPORTER"/>
    <property type="match status" value="1"/>
</dbReference>
<dbReference type="EMBL" id="ACGU01000052">
    <property type="protein sequence ID" value="EEJ72026.1"/>
    <property type="molecule type" value="Genomic_DNA"/>
</dbReference>
<name>C2EN59_9LACO</name>
<reference evidence="5 6" key="1">
    <citation type="submission" date="2009-01" db="EMBL/GenBank/DDBJ databases">
        <authorList>
            <person name="Qin X."/>
            <person name="Bachman B."/>
            <person name="Battles P."/>
            <person name="Bell A."/>
            <person name="Bess C."/>
            <person name="Bickham C."/>
            <person name="Chaboub L."/>
            <person name="Chen D."/>
            <person name="Coyle M."/>
            <person name="Deiros D.R."/>
            <person name="Dinh H."/>
            <person name="Forbes L."/>
            <person name="Fowler G."/>
            <person name="Francisco L."/>
            <person name="Fu Q."/>
            <person name="Gubbala S."/>
            <person name="Hale W."/>
            <person name="Han Y."/>
            <person name="Hemphill L."/>
            <person name="Highlander S.K."/>
            <person name="Hirani K."/>
            <person name="Hogues M."/>
            <person name="Jackson L."/>
            <person name="Jakkamsetti A."/>
            <person name="Javaid M."/>
            <person name="Jiang H."/>
            <person name="Korchina V."/>
            <person name="Kovar C."/>
            <person name="Lara F."/>
            <person name="Lee S."/>
            <person name="Mata R."/>
            <person name="Mathew T."/>
            <person name="Moen C."/>
            <person name="Morales K."/>
            <person name="Munidasa M."/>
            <person name="Nazareth L."/>
            <person name="Ngo R."/>
            <person name="Nguyen L."/>
            <person name="Okwuonu G."/>
            <person name="Ongeri F."/>
            <person name="Patil S."/>
            <person name="Petrosino J."/>
            <person name="Pham C."/>
            <person name="Pham P."/>
            <person name="Pu L.-L."/>
            <person name="Puazo M."/>
            <person name="Raj R."/>
            <person name="Reid J."/>
            <person name="Rouhana J."/>
            <person name="Saada N."/>
            <person name="Shang Y."/>
            <person name="Simmons D."/>
            <person name="Thornton R."/>
            <person name="Warren J."/>
            <person name="Weissenberger G."/>
            <person name="Zhang J."/>
            <person name="Zhang L."/>
            <person name="Zhou C."/>
            <person name="Zhu D."/>
            <person name="Muzny D."/>
            <person name="Worley K."/>
            <person name="Gibbs R."/>
        </authorList>
    </citation>
    <scope>NUCLEOTIDE SEQUENCE [LARGE SCALE GENOMIC DNA]</scope>
    <source>
        <strain evidence="5 6">DSM 16047</strain>
    </source>
</reference>
<keyword evidence="6" id="KW-1185">Reference proteome</keyword>
<sequence length="605" mass="69278">MVQRQKRPIQIQWSEWALFIFLIKCCWIFDERRIFMKMSKSKLLSMVLVSSTMLTITACGKKNNDSAMSKQFKQTVPHKAIKSGGTLTYALENDSPFTGIFLAELADTSPDAEAAAPGDEGLFAMDDHYRITDQGAATLKLNHKNQTAEITLKPKVRWSDGHPVTAKDMEYAYEILANPKVKTTQYTGSLENIKGMAEYHQGKAKKISGIEMPQGPTGKKLVLHFKELKPAMLNAGNGFFWEHAAPYHYLKDVPFDKLVSSPQVRKHPLFYGPYKMDHTVQGQSTSWSRNPYYWRGRPHFDHVEMSTISTKNASAAIKNKKFDVIDVVNQQYDQVKNTKDVNFVGKKSLMYSFLAFKVGKWDQKLGKNVQDPHSKMNNPALRKAMAYGMNIDQVNQRLFHGMRYRVNSLIPAQFGKYSDKKLPVYSYNLAKANKLLDKAGYKKDRSTGYRLQPNGKKLTINLAVHYSDTNVESLWTNYMQQWKKLGLHVRFLNGRPMEFNNWVNAVKSSDPKIDVLANAWDPSGDPSPTIFYGEKMPYNFARFVSPTNTKLLEEIDSKKSFDENYRVKKMHEWQRWMYNNAYVVPTNSSYAVTAVNSKVTGWSLK</sequence>
<dbReference type="PANTHER" id="PTHR30290:SF9">
    <property type="entry name" value="OLIGOPEPTIDE-BINDING PROTEIN APPA"/>
    <property type="match status" value="1"/>
</dbReference>
<protein>
    <submittedName>
        <fullName evidence="5">ABC transporter, substrate-binding protein, family 5</fullName>
    </submittedName>
</protein>
<dbReference type="InterPro" id="IPR000914">
    <property type="entry name" value="SBP_5_dom"/>
</dbReference>
<evidence type="ECO:0000256" key="1">
    <source>
        <dbReference type="ARBA" id="ARBA00005695"/>
    </source>
</evidence>
<dbReference type="AlphaFoldDB" id="C2EN59"/>
<dbReference type="CDD" id="cd08510">
    <property type="entry name" value="PBP2_Lactococcal_OppA_like"/>
    <property type="match status" value="1"/>
</dbReference>
<dbReference type="Pfam" id="PF00496">
    <property type="entry name" value="SBP_bac_5"/>
    <property type="match status" value="1"/>
</dbReference>
<organism evidence="5 6">
    <name type="scientific">Lactobacillus ultunensis DSM 16047</name>
    <dbReference type="NCBI Taxonomy" id="525365"/>
    <lineage>
        <taxon>Bacteria</taxon>
        <taxon>Bacillati</taxon>
        <taxon>Bacillota</taxon>
        <taxon>Bacilli</taxon>
        <taxon>Lactobacillales</taxon>
        <taxon>Lactobacillaceae</taxon>
        <taxon>Lactobacillus</taxon>
    </lineage>
</organism>
<keyword evidence="2" id="KW-0813">Transport</keyword>
<comment type="similarity">
    <text evidence="1">Belongs to the bacterial solute-binding protein 5 family.</text>
</comment>
<feature type="domain" description="Solute-binding protein family 5" evidence="4">
    <location>
        <begin position="141"/>
        <end position="530"/>
    </location>
</feature>
<evidence type="ECO:0000256" key="2">
    <source>
        <dbReference type="ARBA" id="ARBA00022448"/>
    </source>
</evidence>
<dbReference type="GO" id="GO:0043190">
    <property type="term" value="C:ATP-binding cassette (ABC) transporter complex"/>
    <property type="evidence" value="ECO:0007669"/>
    <property type="project" value="InterPro"/>
</dbReference>
<feature type="non-terminal residue" evidence="5">
    <location>
        <position position="605"/>
    </location>
</feature>
<dbReference type="STRING" id="525365.HMPREF0548_1105"/>
<accession>C2EN59</accession>
<dbReference type="GO" id="GO:0042597">
    <property type="term" value="C:periplasmic space"/>
    <property type="evidence" value="ECO:0007669"/>
    <property type="project" value="UniProtKB-ARBA"/>
</dbReference>
<dbReference type="Gene3D" id="3.10.105.10">
    <property type="entry name" value="Dipeptide-binding Protein, Domain 3"/>
    <property type="match status" value="1"/>
</dbReference>
<dbReference type="HOGENOM" id="CLU_017028_8_0_9"/>
<dbReference type="Proteomes" id="UP000005583">
    <property type="component" value="Unassembled WGS sequence"/>
</dbReference>
<comment type="caution">
    <text evidence="5">The sequence shown here is derived from an EMBL/GenBank/DDBJ whole genome shotgun (WGS) entry which is preliminary data.</text>
</comment>
<dbReference type="GO" id="GO:0015833">
    <property type="term" value="P:peptide transport"/>
    <property type="evidence" value="ECO:0007669"/>
    <property type="project" value="TreeGrafter"/>
</dbReference>
<dbReference type="eggNOG" id="COG0747">
    <property type="taxonomic scope" value="Bacteria"/>
</dbReference>
<evidence type="ECO:0000313" key="5">
    <source>
        <dbReference type="EMBL" id="EEJ72026.1"/>
    </source>
</evidence>
<proteinExistence type="inferred from homology"/>
<dbReference type="PIRSF" id="PIRSF002741">
    <property type="entry name" value="MppA"/>
    <property type="match status" value="1"/>
</dbReference>